<dbReference type="AlphaFoldDB" id="A0A2R6XX46"/>
<feature type="region of interest" description="Disordered" evidence="1">
    <location>
        <begin position="93"/>
        <end position="112"/>
    </location>
</feature>
<dbReference type="EMBL" id="KZ772673">
    <property type="protein sequence ID" value="PTQ50676.1"/>
    <property type="molecule type" value="Genomic_DNA"/>
</dbReference>
<sequence length="112" mass="13127">MACVCLFNGKPRHRRQWRGLFPDHVCYFCSPVVQQKRASTVNKEYQQPRRKFSMLEQHLRLGKEDGRTWRVDKSVTGTTDSTRLGVLYMEREGPLLERKTNTNVSEEGETHT</sequence>
<proteinExistence type="predicted"/>
<name>A0A2R6XX46_MARPO</name>
<evidence type="ECO:0000256" key="1">
    <source>
        <dbReference type="SAM" id="MobiDB-lite"/>
    </source>
</evidence>
<organism evidence="2 3">
    <name type="scientific">Marchantia polymorpha</name>
    <name type="common">Common liverwort</name>
    <name type="synonym">Marchantia aquatica</name>
    <dbReference type="NCBI Taxonomy" id="3197"/>
    <lineage>
        <taxon>Eukaryota</taxon>
        <taxon>Viridiplantae</taxon>
        <taxon>Streptophyta</taxon>
        <taxon>Embryophyta</taxon>
        <taxon>Marchantiophyta</taxon>
        <taxon>Marchantiopsida</taxon>
        <taxon>Marchantiidae</taxon>
        <taxon>Marchantiales</taxon>
        <taxon>Marchantiaceae</taxon>
        <taxon>Marchantia</taxon>
    </lineage>
</organism>
<protein>
    <submittedName>
        <fullName evidence="2">Uncharacterized protein</fullName>
    </submittedName>
</protein>
<keyword evidence="3" id="KW-1185">Reference proteome</keyword>
<dbReference type="Gramene" id="Mp1g22220.1">
    <property type="protein sequence ID" value="Mp1g22220.1.cds"/>
    <property type="gene ID" value="Mp1g22220"/>
</dbReference>
<evidence type="ECO:0000313" key="3">
    <source>
        <dbReference type="Proteomes" id="UP000244005"/>
    </source>
</evidence>
<reference evidence="3" key="1">
    <citation type="journal article" date="2017" name="Cell">
        <title>Insights into land plant evolution garnered from the Marchantia polymorpha genome.</title>
        <authorList>
            <person name="Bowman J.L."/>
            <person name="Kohchi T."/>
            <person name="Yamato K.T."/>
            <person name="Jenkins J."/>
            <person name="Shu S."/>
            <person name="Ishizaki K."/>
            <person name="Yamaoka S."/>
            <person name="Nishihama R."/>
            <person name="Nakamura Y."/>
            <person name="Berger F."/>
            <person name="Adam C."/>
            <person name="Aki S.S."/>
            <person name="Althoff F."/>
            <person name="Araki T."/>
            <person name="Arteaga-Vazquez M.A."/>
            <person name="Balasubrmanian S."/>
            <person name="Barry K."/>
            <person name="Bauer D."/>
            <person name="Boehm C.R."/>
            <person name="Briginshaw L."/>
            <person name="Caballero-Perez J."/>
            <person name="Catarino B."/>
            <person name="Chen F."/>
            <person name="Chiyoda S."/>
            <person name="Chovatia M."/>
            <person name="Davies K.M."/>
            <person name="Delmans M."/>
            <person name="Demura T."/>
            <person name="Dierschke T."/>
            <person name="Dolan L."/>
            <person name="Dorantes-Acosta A.E."/>
            <person name="Eklund D.M."/>
            <person name="Florent S.N."/>
            <person name="Flores-Sandoval E."/>
            <person name="Fujiyama A."/>
            <person name="Fukuzawa H."/>
            <person name="Galik B."/>
            <person name="Grimanelli D."/>
            <person name="Grimwood J."/>
            <person name="Grossniklaus U."/>
            <person name="Hamada T."/>
            <person name="Haseloff J."/>
            <person name="Hetherington A.J."/>
            <person name="Higo A."/>
            <person name="Hirakawa Y."/>
            <person name="Hundley H.N."/>
            <person name="Ikeda Y."/>
            <person name="Inoue K."/>
            <person name="Inoue S.I."/>
            <person name="Ishida S."/>
            <person name="Jia Q."/>
            <person name="Kakita M."/>
            <person name="Kanazawa T."/>
            <person name="Kawai Y."/>
            <person name="Kawashima T."/>
            <person name="Kennedy M."/>
            <person name="Kinose K."/>
            <person name="Kinoshita T."/>
            <person name="Kohara Y."/>
            <person name="Koide E."/>
            <person name="Komatsu K."/>
            <person name="Kopischke S."/>
            <person name="Kubo M."/>
            <person name="Kyozuka J."/>
            <person name="Lagercrantz U."/>
            <person name="Lin S.S."/>
            <person name="Lindquist E."/>
            <person name="Lipzen A.M."/>
            <person name="Lu C.W."/>
            <person name="De Luna E."/>
            <person name="Martienssen R.A."/>
            <person name="Minamino N."/>
            <person name="Mizutani M."/>
            <person name="Mizutani M."/>
            <person name="Mochizuki N."/>
            <person name="Monte I."/>
            <person name="Mosher R."/>
            <person name="Nagasaki H."/>
            <person name="Nakagami H."/>
            <person name="Naramoto S."/>
            <person name="Nishitani K."/>
            <person name="Ohtani M."/>
            <person name="Okamoto T."/>
            <person name="Okumura M."/>
            <person name="Phillips J."/>
            <person name="Pollak B."/>
            <person name="Reinders A."/>
            <person name="Rovekamp M."/>
            <person name="Sano R."/>
            <person name="Sawa S."/>
            <person name="Schmid M.W."/>
            <person name="Shirakawa M."/>
            <person name="Solano R."/>
            <person name="Spunde A."/>
            <person name="Suetsugu N."/>
            <person name="Sugano S."/>
            <person name="Sugiyama A."/>
            <person name="Sun R."/>
            <person name="Suzuki Y."/>
            <person name="Takenaka M."/>
            <person name="Takezawa D."/>
            <person name="Tomogane H."/>
            <person name="Tsuzuki M."/>
            <person name="Ueda T."/>
            <person name="Umeda M."/>
            <person name="Ward J.M."/>
            <person name="Watanabe Y."/>
            <person name="Yazaki K."/>
            <person name="Yokoyama R."/>
            <person name="Yoshitake Y."/>
            <person name="Yotsui I."/>
            <person name="Zachgo S."/>
            <person name="Schmutz J."/>
        </authorList>
    </citation>
    <scope>NUCLEOTIDE SEQUENCE [LARGE SCALE GENOMIC DNA]</scope>
    <source>
        <strain evidence="3">Tak-1</strain>
    </source>
</reference>
<evidence type="ECO:0000313" key="2">
    <source>
        <dbReference type="EMBL" id="PTQ50676.1"/>
    </source>
</evidence>
<gene>
    <name evidence="2" type="ORF">MARPO_0001s0560</name>
</gene>
<dbReference type="Proteomes" id="UP000244005">
    <property type="component" value="Unassembled WGS sequence"/>
</dbReference>
<accession>A0A2R6XX46</accession>